<accession>A0A8J5QNE3</accession>
<comment type="caution">
    <text evidence="1">The sequence shown here is derived from an EMBL/GenBank/DDBJ whole genome shotgun (WGS) entry which is preliminary data.</text>
</comment>
<dbReference type="GO" id="GO:0000776">
    <property type="term" value="C:kinetochore"/>
    <property type="evidence" value="ECO:0007669"/>
    <property type="project" value="InterPro"/>
</dbReference>
<dbReference type="InterPro" id="IPR018565">
    <property type="entry name" value="Nkp2/Cnl2"/>
</dbReference>
<evidence type="ECO:0000313" key="1">
    <source>
        <dbReference type="EMBL" id="KAG7666222.1"/>
    </source>
</evidence>
<gene>
    <name evidence="1" type="ORF">J8A68_000244</name>
</gene>
<protein>
    <submittedName>
        <fullName evidence="1">Uncharacterized protein</fullName>
    </submittedName>
</protein>
<sequence length="161" mass="17998">MESSKILADYLNSSMRIQFNVSLESFAREFPRGTSSELIEAIYNALVSQQESRQIALVQKNIQAEFEFPMQDIFDAASQEVNPRELGTLTDTLTSLGSKLRSQEKVLDMDISNKLTEINKLAEKIGESTYSERDQSDRQTITDSINGIDKLSTLLEGGAHS</sequence>
<reference evidence="1 2" key="1">
    <citation type="journal article" date="2021" name="DNA Res.">
        <title>Genome analysis of Candida subhashii reveals its hybrid nature and dual mitochondrial genome conformations.</title>
        <authorList>
            <person name="Mixao V."/>
            <person name="Hegedusova E."/>
            <person name="Saus E."/>
            <person name="Pryszcz L.P."/>
            <person name="Cillingova A."/>
            <person name="Nosek J."/>
            <person name="Gabaldon T."/>
        </authorList>
    </citation>
    <scope>NUCLEOTIDE SEQUENCE [LARGE SCALE GENOMIC DNA]</scope>
    <source>
        <strain evidence="1 2">CBS 10753</strain>
    </source>
</reference>
<dbReference type="Pfam" id="PF09447">
    <property type="entry name" value="Cnl2_NKP2"/>
    <property type="match status" value="1"/>
</dbReference>
<evidence type="ECO:0000313" key="2">
    <source>
        <dbReference type="Proteomes" id="UP000694255"/>
    </source>
</evidence>
<name>A0A8J5QNE3_9ASCO</name>
<dbReference type="RefSeq" id="XP_049266454.1">
    <property type="nucleotide sequence ID" value="XM_049406219.1"/>
</dbReference>
<dbReference type="OrthoDB" id="4018315at2759"/>
<keyword evidence="2" id="KW-1185">Reference proteome</keyword>
<proteinExistence type="predicted"/>
<dbReference type="Proteomes" id="UP000694255">
    <property type="component" value="Unassembled WGS sequence"/>
</dbReference>
<organism evidence="1 2">
    <name type="scientific">[Candida] subhashii</name>
    <dbReference type="NCBI Taxonomy" id="561895"/>
    <lineage>
        <taxon>Eukaryota</taxon>
        <taxon>Fungi</taxon>
        <taxon>Dikarya</taxon>
        <taxon>Ascomycota</taxon>
        <taxon>Saccharomycotina</taxon>
        <taxon>Pichiomycetes</taxon>
        <taxon>Debaryomycetaceae</taxon>
        <taxon>Spathaspora</taxon>
    </lineage>
</organism>
<dbReference type="AlphaFoldDB" id="A0A8J5QNE3"/>
<dbReference type="GeneID" id="73467045"/>
<dbReference type="EMBL" id="JAGSYN010000030">
    <property type="protein sequence ID" value="KAG7666222.1"/>
    <property type="molecule type" value="Genomic_DNA"/>
</dbReference>